<name>A0A6M1RS64_9BACT</name>
<accession>A0A6M1RS64</accession>
<dbReference type="Gene3D" id="1.10.40.30">
    <property type="entry name" value="Fumarase/aspartase (C-terminal domain)"/>
    <property type="match status" value="1"/>
</dbReference>
<feature type="domain" description="Fumarate lyase N-terminal" evidence="7">
    <location>
        <begin position="13"/>
        <end position="342"/>
    </location>
</feature>
<keyword evidence="3" id="KW-0963">Cytoplasm</keyword>
<dbReference type="InterPro" id="IPR008948">
    <property type="entry name" value="L-Aspartase-like"/>
</dbReference>
<dbReference type="EC" id="4.2.1.2" evidence="2"/>
<evidence type="ECO:0000256" key="4">
    <source>
        <dbReference type="ARBA" id="ARBA00022532"/>
    </source>
</evidence>
<feature type="domain" description="Fumarase C C-terminal" evidence="8">
    <location>
        <begin position="408"/>
        <end position="458"/>
    </location>
</feature>
<dbReference type="PANTHER" id="PTHR11444:SF22">
    <property type="entry name" value="FUMARATE HYDRATASE CLASS II"/>
    <property type="match status" value="1"/>
</dbReference>
<dbReference type="FunFam" id="1.10.275.10:FF:000001">
    <property type="entry name" value="Fumarate hydratase, mitochondrial"/>
    <property type="match status" value="1"/>
</dbReference>
<sequence length="485" mass="51806">MEREFRVETDALGEMLVPADAYYGAHTARALHCFPVSRLRFPRAFIRALGLIKKHAAITNGRLGLLPQRIAQAIHHAAQEVAEGRWDDQFVVDIFQTASGTSVNMNANEVIAHRATELLGGKLGDKLVHPNDHVNCGQSSNDVIPTAVQMAALDGIVHQVIPALNELHTVLDRKAREFHDVLTIARTHLQDAAPIRLGQEFSGYAAQIEHAVDRLWNVEESLGALPLGGTAVGTGFNTHPDFARLTIAGIASETGLALEESRNHFHAQSNLDALVEASGALRSVAVSLIKIANDLRWLGSSPRSGLGEIKLPAATPGTATLPGKINPVLCETVIKVGVQVMGNDAAVTAAGLFGEFQLNTMISVAAWNLMLSIELLAAAARAFARHCVAGIEADRQRCAEILERSLALCAPLAPILGHDKATQIARIAQEEGRTVREVALEISGLSPEQIDALLDPRRQTEPGSALPPSPVHNPLNSTPTPNPAG</sequence>
<dbReference type="SUPFAM" id="SSF48557">
    <property type="entry name" value="L-aspartase-like"/>
    <property type="match status" value="1"/>
</dbReference>
<comment type="similarity">
    <text evidence="1">Belongs to the class-II fumarase/aspartase family. Fumarase subfamily.</text>
</comment>
<reference evidence="9 10" key="1">
    <citation type="submission" date="2020-02" db="EMBL/GenBank/DDBJ databases">
        <title>Draft genome sequence of Limisphaera ngatamarikiensis NGM72.4T, a thermophilic Verrucomicrobia grouped in subdivision 3.</title>
        <authorList>
            <person name="Carere C.R."/>
            <person name="Steen J."/>
            <person name="Hugenholtz P."/>
            <person name="Stott M.B."/>
        </authorList>
    </citation>
    <scope>NUCLEOTIDE SEQUENCE [LARGE SCALE GENOMIC DNA]</scope>
    <source>
        <strain evidence="9 10">NGM72.4</strain>
    </source>
</reference>
<comment type="caution">
    <text evidence="9">The sequence shown here is derived from an EMBL/GenBank/DDBJ whole genome shotgun (WGS) entry which is preliminary data.</text>
</comment>
<feature type="region of interest" description="Disordered" evidence="6">
    <location>
        <begin position="451"/>
        <end position="485"/>
    </location>
</feature>
<dbReference type="Proteomes" id="UP000477311">
    <property type="component" value="Unassembled WGS sequence"/>
</dbReference>
<evidence type="ECO:0000256" key="6">
    <source>
        <dbReference type="SAM" id="MobiDB-lite"/>
    </source>
</evidence>
<evidence type="ECO:0000259" key="8">
    <source>
        <dbReference type="Pfam" id="PF10415"/>
    </source>
</evidence>
<dbReference type="Pfam" id="PF10415">
    <property type="entry name" value="FumaraseC_C"/>
    <property type="match status" value="1"/>
</dbReference>
<dbReference type="RefSeq" id="WP_165109049.1">
    <property type="nucleotide sequence ID" value="NZ_JAAKYA010000092.1"/>
</dbReference>
<organism evidence="9 10">
    <name type="scientific">Limisphaera ngatamarikiensis</name>
    <dbReference type="NCBI Taxonomy" id="1324935"/>
    <lineage>
        <taxon>Bacteria</taxon>
        <taxon>Pseudomonadati</taxon>
        <taxon>Verrucomicrobiota</taxon>
        <taxon>Verrucomicrobiia</taxon>
        <taxon>Limisphaerales</taxon>
        <taxon>Limisphaeraceae</taxon>
        <taxon>Limisphaera</taxon>
    </lineage>
</organism>
<dbReference type="HAMAP" id="MF_00743">
    <property type="entry name" value="FumaraseC"/>
    <property type="match status" value="1"/>
</dbReference>
<dbReference type="NCBIfam" id="NF008909">
    <property type="entry name" value="PRK12273.1"/>
    <property type="match status" value="1"/>
</dbReference>
<dbReference type="EMBL" id="JAAKYA010000092">
    <property type="protein sequence ID" value="NGO40443.1"/>
    <property type="molecule type" value="Genomic_DNA"/>
</dbReference>
<evidence type="ECO:0000256" key="5">
    <source>
        <dbReference type="ARBA" id="ARBA00023239"/>
    </source>
</evidence>
<evidence type="ECO:0000259" key="7">
    <source>
        <dbReference type="Pfam" id="PF00206"/>
    </source>
</evidence>
<dbReference type="GO" id="GO:0006106">
    <property type="term" value="P:fumarate metabolic process"/>
    <property type="evidence" value="ECO:0007669"/>
    <property type="project" value="InterPro"/>
</dbReference>
<evidence type="ECO:0000313" key="9">
    <source>
        <dbReference type="EMBL" id="NGO40443.1"/>
    </source>
</evidence>
<dbReference type="InterPro" id="IPR018951">
    <property type="entry name" value="Fumarase_C_C"/>
</dbReference>
<evidence type="ECO:0000256" key="3">
    <source>
        <dbReference type="ARBA" id="ARBA00022490"/>
    </source>
</evidence>
<keyword evidence="4" id="KW-0816">Tricarboxylic acid cycle</keyword>
<dbReference type="InterPro" id="IPR022761">
    <property type="entry name" value="Fumarate_lyase_N"/>
</dbReference>
<dbReference type="AlphaFoldDB" id="A0A6M1RS64"/>
<dbReference type="InterPro" id="IPR000362">
    <property type="entry name" value="Fumarate_lyase_fam"/>
</dbReference>
<evidence type="ECO:0000256" key="2">
    <source>
        <dbReference type="ARBA" id="ARBA00012921"/>
    </source>
</evidence>
<feature type="non-terminal residue" evidence="9">
    <location>
        <position position="485"/>
    </location>
</feature>
<proteinExistence type="inferred from homology"/>
<dbReference type="InterPro" id="IPR005677">
    <property type="entry name" value="Fum_hydII"/>
</dbReference>
<dbReference type="PANTHER" id="PTHR11444">
    <property type="entry name" value="ASPARTATEAMMONIA/ARGININOSUCCINATE/ADENYLOSUCCINATE LYASE"/>
    <property type="match status" value="1"/>
</dbReference>
<gene>
    <name evidence="9" type="ORF">G4L39_13730</name>
</gene>
<keyword evidence="10" id="KW-1185">Reference proteome</keyword>
<dbReference type="Gene3D" id="1.10.275.10">
    <property type="entry name" value="Fumarase/aspartase (N-terminal domain)"/>
    <property type="match status" value="1"/>
</dbReference>
<dbReference type="GO" id="GO:0004333">
    <property type="term" value="F:fumarate hydratase activity"/>
    <property type="evidence" value="ECO:0007669"/>
    <property type="project" value="UniProtKB-EC"/>
</dbReference>
<dbReference type="Gene3D" id="1.20.200.10">
    <property type="entry name" value="Fumarase/aspartase (Central domain)"/>
    <property type="match status" value="1"/>
</dbReference>
<evidence type="ECO:0000256" key="1">
    <source>
        <dbReference type="ARBA" id="ARBA00009084"/>
    </source>
</evidence>
<protein>
    <recommendedName>
        <fullName evidence="2">fumarate hydratase</fullName>
        <ecNumber evidence="2">4.2.1.2</ecNumber>
    </recommendedName>
</protein>
<dbReference type="Pfam" id="PF00206">
    <property type="entry name" value="Lyase_1"/>
    <property type="match status" value="1"/>
</dbReference>
<evidence type="ECO:0000313" key="10">
    <source>
        <dbReference type="Proteomes" id="UP000477311"/>
    </source>
</evidence>
<dbReference type="FunFam" id="1.20.200.10:FF:000001">
    <property type="entry name" value="Fumarate hydratase, mitochondrial"/>
    <property type="match status" value="1"/>
</dbReference>
<dbReference type="PRINTS" id="PR00149">
    <property type="entry name" value="FUMRATELYASE"/>
</dbReference>
<keyword evidence="5" id="KW-0456">Lyase</keyword>
<dbReference type="GO" id="GO:0006099">
    <property type="term" value="P:tricarboxylic acid cycle"/>
    <property type="evidence" value="ECO:0007669"/>
    <property type="project" value="UniProtKB-KW"/>
</dbReference>
<dbReference type="InterPro" id="IPR024083">
    <property type="entry name" value="Fumarase/histidase_N"/>
</dbReference>